<dbReference type="GO" id="GO:0042742">
    <property type="term" value="P:defense response to bacterium"/>
    <property type="evidence" value="ECO:0007669"/>
    <property type="project" value="UniProtKB-KW"/>
</dbReference>
<evidence type="ECO:0000256" key="3">
    <source>
        <dbReference type="SAM" id="SignalP"/>
    </source>
</evidence>
<evidence type="ECO:0000256" key="1">
    <source>
        <dbReference type="ARBA" id="ARBA00022529"/>
    </source>
</evidence>
<evidence type="ECO:0000256" key="2">
    <source>
        <dbReference type="ARBA" id="ARBA00022638"/>
    </source>
</evidence>
<dbReference type="OrthoDB" id="372508at2759"/>
<dbReference type="Gene3D" id="3.40.50.410">
    <property type="entry name" value="von Willebrand factor, type A domain"/>
    <property type="match status" value="1"/>
</dbReference>
<dbReference type="InterPro" id="IPR023347">
    <property type="entry name" value="Lysozyme_dom_sf"/>
</dbReference>
<protein>
    <recommendedName>
        <fullName evidence="4">VWFA domain-containing protein</fullName>
    </recommendedName>
</protein>
<dbReference type="Gene3D" id="1.10.530.40">
    <property type="match status" value="1"/>
</dbReference>
<dbReference type="InterPro" id="IPR050525">
    <property type="entry name" value="ECM_Assembly_Org"/>
</dbReference>
<gene>
    <name evidence="5" type="primary">Contig14517.g15467</name>
    <name evidence="5" type="ORF">STYLEM_15974</name>
</gene>
<accession>A0A078AXK5</accession>
<dbReference type="SMART" id="SM00327">
    <property type="entry name" value="VWA"/>
    <property type="match status" value="1"/>
</dbReference>
<dbReference type="SUPFAM" id="SSF53300">
    <property type="entry name" value="vWA-like"/>
    <property type="match status" value="1"/>
</dbReference>
<evidence type="ECO:0000313" key="6">
    <source>
        <dbReference type="Proteomes" id="UP000039865"/>
    </source>
</evidence>
<dbReference type="Pfam" id="PF00092">
    <property type="entry name" value="VWA"/>
    <property type="match status" value="1"/>
</dbReference>
<name>A0A078AXK5_STYLE</name>
<dbReference type="PROSITE" id="PS50234">
    <property type="entry name" value="VWFA"/>
    <property type="match status" value="1"/>
</dbReference>
<feature type="domain" description="VWFA" evidence="4">
    <location>
        <begin position="268"/>
        <end position="443"/>
    </location>
</feature>
<sequence length="593" mass="67509">MNRIRLGILFIFSLASITLAQTSQQCKECAADPCGCSLFKCSKKQQFPVDAQDLTKGFSGCQETNGKLYDGDIIQQLQGSCYCPYMLIDENCQPIGQSGIILGSGFDITGDNSENLKKLDAKLLEKLSPYFVKYENPLQFLMNNRLELSQQEIQSFDQVKLDNEIQNLEKYYNANLFNNNKLGKLSKDKPKFAQLTRGVRTVIFSQNRQYGKPDNVNFNEMWNLALRTDFQNMLDSLNKEGQQKVRSLQEYQILKYCMEKCSQSKKVNILFVMDGSGSINEQNFKIQTDFVRILVQDTKLGDDSYQIGLLAFATKNDLLSDFSSDQAALIKALNEFEYPDGDTFTNTALIEAKRLFQVQSAKRPDSMNLMFIITDGEPTKGDEVVDSTIQALNDLKVQRYAIGITKYIKYNTLMYLSGDNKQDSSRVYYVTDFSKLQYIINSINVAACSTPQEIKPSQQQFETTLDGQGSQYLKLQQKYVSLNIDVQDSAKLQSLFSQNSLILLANEDQNVNILDDVVVYYSYTYDLPNQYINDGSGQQKDGKIQLIINNSKTSISNIFTIYKIINSICIIDEKEYWKDKSLCQAREFVSRAM</sequence>
<dbReference type="InterPro" id="IPR036465">
    <property type="entry name" value="vWFA_dom_sf"/>
</dbReference>
<feature type="signal peptide" evidence="3">
    <location>
        <begin position="1"/>
        <end position="20"/>
    </location>
</feature>
<dbReference type="Proteomes" id="UP000039865">
    <property type="component" value="Unassembled WGS sequence"/>
</dbReference>
<dbReference type="PRINTS" id="PR00453">
    <property type="entry name" value="VWFADOMAIN"/>
</dbReference>
<dbReference type="GO" id="GO:0003796">
    <property type="term" value="F:lysozyme activity"/>
    <property type="evidence" value="ECO:0007669"/>
    <property type="project" value="InterPro"/>
</dbReference>
<dbReference type="Pfam" id="PF16754">
    <property type="entry name" value="Pesticin"/>
    <property type="match status" value="1"/>
</dbReference>
<feature type="chain" id="PRO_5001729766" description="VWFA domain-containing protein" evidence="3">
    <location>
        <begin position="21"/>
        <end position="593"/>
    </location>
</feature>
<dbReference type="GO" id="GO:0031640">
    <property type="term" value="P:killing of cells of another organism"/>
    <property type="evidence" value="ECO:0007669"/>
    <property type="project" value="UniProtKB-KW"/>
</dbReference>
<organism evidence="5 6">
    <name type="scientific">Stylonychia lemnae</name>
    <name type="common">Ciliate</name>
    <dbReference type="NCBI Taxonomy" id="5949"/>
    <lineage>
        <taxon>Eukaryota</taxon>
        <taxon>Sar</taxon>
        <taxon>Alveolata</taxon>
        <taxon>Ciliophora</taxon>
        <taxon>Intramacronucleata</taxon>
        <taxon>Spirotrichea</taxon>
        <taxon>Stichotrichia</taxon>
        <taxon>Sporadotrichida</taxon>
        <taxon>Oxytrichidae</taxon>
        <taxon>Stylonychinae</taxon>
        <taxon>Stylonychia</taxon>
    </lineage>
</organism>
<dbReference type="PANTHER" id="PTHR24020:SF20">
    <property type="entry name" value="PH DOMAIN-CONTAINING PROTEIN"/>
    <property type="match status" value="1"/>
</dbReference>
<dbReference type="InterPro" id="IPR002035">
    <property type="entry name" value="VWF_A"/>
</dbReference>
<keyword evidence="6" id="KW-1185">Reference proteome</keyword>
<dbReference type="InParanoid" id="A0A078AXK5"/>
<dbReference type="PANTHER" id="PTHR24020">
    <property type="entry name" value="COLLAGEN ALPHA"/>
    <property type="match status" value="1"/>
</dbReference>
<keyword evidence="1" id="KW-0929">Antimicrobial</keyword>
<evidence type="ECO:0000259" key="4">
    <source>
        <dbReference type="PROSITE" id="PS50234"/>
    </source>
</evidence>
<dbReference type="EMBL" id="CCKQ01015061">
    <property type="protein sequence ID" value="CDW86874.1"/>
    <property type="molecule type" value="Genomic_DNA"/>
</dbReference>
<reference evidence="5 6" key="1">
    <citation type="submission" date="2014-06" db="EMBL/GenBank/DDBJ databases">
        <authorList>
            <person name="Swart Estienne"/>
        </authorList>
    </citation>
    <scope>NUCLEOTIDE SEQUENCE [LARGE SCALE GENOMIC DNA]</scope>
    <source>
        <strain evidence="5 6">130c</strain>
    </source>
</reference>
<dbReference type="InterPro" id="IPR031922">
    <property type="entry name" value="Pesticin_C"/>
</dbReference>
<proteinExistence type="predicted"/>
<dbReference type="AlphaFoldDB" id="A0A078AXK5"/>
<evidence type="ECO:0000313" key="5">
    <source>
        <dbReference type="EMBL" id="CDW86874.1"/>
    </source>
</evidence>
<keyword evidence="3" id="KW-0732">Signal</keyword>
<keyword evidence="2" id="KW-0081">Bacteriolytic enzyme</keyword>